<keyword evidence="1" id="KW-0812">Transmembrane</keyword>
<sequence length="78" mass="9201">MTMKYIEYYLSILTFFLVLAIAYLIGNALNITWLMFYSFASTSTSGFVFEAGISWIPIIFALIISYIAWKYEFTRLYY</sequence>
<evidence type="ECO:0000313" key="3">
    <source>
        <dbReference type="Proteomes" id="UP000284763"/>
    </source>
</evidence>
<keyword evidence="1" id="KW-0472">Membrane</keyword>
<reference evidence="2 3" key="1">
    <citation type="submission" date="2018-08" db="EMBL/GenBank/DDBJ databases">
        <title>The metabolism and importance of syntrophic acetate oxidation coupled to methane or sulfide production in haloalkaline environments.</title>
        <authorList>
            <person name="Timmers P.H.A."/>
            <person name="Vavourakis C.D."/>
            <person name="Sorokin D.Y."/>
            <person name="Sinninghe Damste J.S."/>
            <person name="Muyzer G."/>
            <person name="Stams A.J.M."/>
            <person name="Plugge C.M."/>
        </authorList>
    </citation>
    <scope>NUCLEOTIDE SEQUENCE [LARGE SCALE GENOMIC DNA]</scope>
    <source>
        <strain evidence="2">MSAO_Arc3</strain>
    </source>
</reference>
<keyword evidence="1" id="KW-1133">Transmembrane helix</keyword>
<comment type="caution">
    <text evidence="2">The sequence shown here is derived from an EMBL/GenBank/DDBJ whole genome shotgun (WGS) entry which is preliminary data.</text>
</comment>
<proteinExistence type="predicted"/>
<dbReference type="AlphaFoldDB" id="A0A424Z464"/>
<organism evidence="2 3">
    <name type="scientific">Methanosalsum natronophilum</name>
    <dbReference type="NCBI Taxonomy" id="768733"/>
    <lineage>
        <taxon>Archaea</taxon>
        <taxon>Methanobacteriati</taxon>
        <taxon>Methanobacteriota</taxon>
        <taxon>Stenosarchaea group</taxon>
        <taxon>Methanomicrobia</taxon>
        <taxon>Methanosarcinales</taxon>
        <taxon>Methanosarcinaceae</taxon>
        <taxon>Methanosalsum</taxon>
    </lineage>
</organism>
<feature type="transmembrane region" description="Helical" evidence="1">
    <location>
        <begin position="12"/>
        <end position="35"/>
    </location>
</feature>
<protein>
    <submittedName>
        <fullName evidence="2">Uncharacterized protein</fullName>
    </submittedName>
</protein>
<dbReference type="Proteomes" id="UP000284763">
    <property type="component" value="Unassembled WGS sequence"/>
</dbReference>
<gene>
    <name evidence="2" type="ORF">D5R95_00935</name>
</gene>
<accession>A0A424Z464</accession>
<name>A0A424Z464_9EURY</name>
<dbReference type="EMBL" id="QZAB01000070">
    <property type="protein sequence ID" value="RQD91692.1"/>
    <property type="molecule type" value="Genomic_DNA"/>
</dbReference>
<evidence type="ECO:0000313" key="2">
    <source>
        <dbReference type="EMBL" id="RQD91692.1"/>
    </source>
</evidence>
<feature type="transmembrane region" description="Helical" evidence="1">
    <location>
        <begin position="47"/>
        <end position="69"/>
    </location>
</feature>
<evidence type="ECO:0000256" key="1">
    <source>
        <dbReference type="SAM" id="Phobius"/>
    </source>
</evidence>